<proteinExistence type="predicted"/>
<feature type="signal peptide" evidence="1">
    <location>
        <begin position="1"/>
        <end position="21"/>
    </location>
</feature>
<protein>
    <recommendedName>
        <fullName evidence="2">Beta-glucuronidase C-terminal domain-containing protein</fullName>
    </recommendedName>
</protein>
<evidence type="ECO:0000313" key="4">
    <source>
        <dbReference type="Proteomes" id="UP000290288"/>
    </source>
</evidence>
<dbReference type="EMBL" id="SDEE01000287">
    <property type="protein sequence ID" value="RXW18144.1"/>
    <property type="molecule type" value="Genomic_DNA"/>
</dbReference>
<reference evidence="3 4" key="1">
    <citation type="submission" date="2019-01" db="EMBL/GenBank/DDBJ databases">
        <title>Draft genome sequence of Psathyrella aberdarensis IHI B618.</title>
        <authorList>
            <person name="Buettner E."/>
            <person name="Kellner H."/>
        </authorList>
    </citation>
    <scope>NUCLEOTIDE SEQUENCE [LARGE SCALE GENOMIC DNA]</scope>
    <source>
        <strain evidence="3 4">IHI B618</strain>
    </source>
</reference>
<dbReference type="SUPFAM" id="SSF51445">
    <property type="entry name" value="(Trans)glycosidases"/>
    <property type="match status" value="1"/>
</dbReference>
<dbReference type="InterPro" id="IPR017853">
    <property type="entry name" value="GH"/>
</dbReference>
<dbReference type="InterPro" id="IPR031728">
    <property type="entry name" value="GlcAase_C"/>
</dbReference>
<name>A0A4Q2DH96_9AGAR</name>
<dbReference type="PANTHER" id="PTHR36183">
    <property type="entry name" value="BETA-GLUCURONIDASE"/>
    <property type="match status" value="1"/>
</dbReference>
<sequence>MLPGILQALPFALFGASLALALDVTVPLSPPATANRIAGDHVSFSLEQDRWLDWSGTTSRNDFFFNTLDNLRQLSGVPPQIRIGANSQDRTNFNPGIDFVQTTFPAPSKNVPYPEASSIVTENFPDTRVIWGLNLGQNNLTAGYLVSQSITKAFELPEVRQNGIVLDGMIIGNEPDLFPVNGHRPSGYSVSQYISEWKAIASNVTTTLKITSSSNTKFWGAAFAASSHSNNGFSPQALFYQGLLTSPPGSLISTISQHAYSGSFCEGNGALLQDLMTKAYIRGNLSRFAPDIAATRAQNLDYVMGETNSFACHGTPGVSNVGGAALWTLDYLLYGAQVGISRIFFHQGIGFKYNLIQPVALTRSPLDATPLSSPLPPHVQPQYYAAILAAEAIGPSGSTRVSELSVGDARISGYAFYEGNALVRAVFINSLAFYAGDKPETRRSTRINLSFNGSQAGGSVKSFTVKRLDIPHADGETGLKWGGITYETSNGRPQGQSQTTKVDVSIGFDLRATEAVLLSFNR</sequence>
<keyword evidence="1" id="KW-0732">Signal</keyword>
<dbReference type="Gene3D" id="3.20.20.80">
    <property type="entry name" value="Glycosidases"/>
    <property type="match status" value="1"/>
</dbReference>
<comment type="caution">
    <text evidence="3">The sequence shown here is derived from an EMBL/GenBank/DDBJ whole genome shotgun (WGS) entry which is preliminary data.</text>
</comment>
<feature type="chain" id="PRO_5020796990" description="Beta-glucuronidase C-terminal domain-containing protein" evidence="1">
    <location>
        <begin position="22"/>
        <end position="522"/>
    </location>
</feature>
<dbReference type="InterPro" id="IPR052974">
    <property type="entry name" value="GH79_Enzymes"/>
</dbReference>
<accession>A0A4Q2DH96</accession>
<evidence type="ECO:0000313" key="3">
    <source>
        <dbReference type="EMBL" id="RXW18144.1"/>
    </source>
</evidence>
<feature type="domain" description="Beta-glucuronidase C-terminal" evidence="2">
    <location>
        <begin position="413"/>
        <end position="517"/>
    </location>
</feature>
<dbReference type="Proteomes" id="UP000290288">
    <property type="component" value="Unassembled WGS sequence"/>
</dbReference>
<dbReference type="Pfam" id="PF16862">
    <property type="entry name" value="Glyco_hydro_79C"/>
    <property type="match status" value="1"/>
</dbReference>
<organism evidence="3 4">
    <name type="scientific">Candolleomyces aberdarensis</name>
    <dbReference type="NCBI Taxonomy" id="2316362"/>
    <lineage>
        <taxon>Eukaryota</taxon>
        <taxon>Fungi</taxon>
        <taxon>Dikarya</taxon>
        <taxon>Basidiomycota</taxon>
        <taxon>Agaricomycotina</taxon>
        <taxon>Agaricomycetes</taxon>
        <taxon>Agaricomycetidae</taxon>
        <taxon>Agaricales</taxon>
        <taxon>Agaricineae</taxon>
        <taxon>Psathyrellaceae</taxon>
        <taxon>Candolleomyces</taxon>
    </lineage>
</organism>
<evidence type="ECO:0000256" key="1">
    <source>
        <dbReference type="SAM" id="SignalP"/>
    </source>
</evidence>
<evidence type="ECO:0000259" key="2">
    <source>
        <dbReference type="Pfam" id="PF16862"/>
    </source>
</evidence>
<dbReference type="AlphaFoldDB" id="A0A4Q2DH96"/>
<dbReference type="PANTHER" id="PTHR36183:SF2">
    <property type="entry name" value="BETA-GLUCURONIDASE C-TERMINAL DOMAIN-CONTAINING PROTEIN"/>
    <property type="match status" value="1"/>
</dbReference>
<keyword evidence="4" id="KW-1185">Reference proteome</keyword>
<gene>
    <name evidence="3" type="ORF">EST38_g7721</name>
</gene>
<dbReference type="OrthoDB" id="2796951at2759"/>